<feature type="compositionally biased region" description="Basic residues" evidence="5">
    <location>
        <begin position="454"/>
        <end position="464"/>
    </location>
</feature>
<dbReference type="Gene3D" id="1.10.3730.20">
    <property type="match status" value="1"/>
</dbReference>
<feature type="transmembrane region" description="Helical" evidence="6">
    <location>
        <begin position="173"/>
        <end position="190"/>
    </location>
</feature>
<dbReference type="OrthoDB" id="6428174at2759"/>
<evidence type="ECO:0008006" key="9">
    <source>
        <dbReference type="Google" id="ProtNLM"/>
    </source>
</evidence>
<dbReference type="AlphaFoldDB" id="A0A1J9R9J5"/>
<evidence type="ECO:0000256" key="5">
    <source>
        <dbReference type="SAM" id="MobiDB-lite"/>
    </source>
</evidence>
<feature type="compositionally biased region" description="Polar residues" evidence="5">
    <location>
        <begin position="477"/>
        <end position="490"/>
    </location>
</feature>
<keyword evidence="3 6" id="KW-1133">Transmembrane helix</keyword>
<feature type="compositionally biased region" description="Basic residues" evidence="5">
    <location>
        <begin position="613"/>
        <end position="623"/>
    </location>
</feature>
<keyword evidence="8" id="KW-1185">Reference proteome</keyword>
<dbReference type="RefSeq" id="XP_020133449.1">
    <property type="nucleotide sequence ID" value="XM_020279325.1"/>
</dbReference>
<keyword evidence="4 6" id="KW-0472">Membrane</keyword>
<gene>
    <name evidence="7" type="ORF">BKCO1_800022</name>
</gene>
<feature type="transmembrane region" description="Helical" evidence="6">
    <location>
        <begin position="79"/>
        <end position="98"/>
    </location>
</feature>
<name>A0A1J9R9J5_9PEZI</name>
<feature type="transmembrane region" description="Helical" evidence="6">
    <location>
        <begin position="238"/>
        <end position="257"/>
    </location>
</feature>
<feature type="compositionally biased region" description="Low complexity" evidence="5">
    <location>
        <begin position="660"/>
        <end position="673"/>
    </location>
</feature>
<dbReference type="InterPro" id="IPR037185">
    <property type="entry name" value="EmrE-like"/>
</dbReference>
<feature type="region of interest" description="Disordered" evidence="5">
    <location>
        <begin position="407"/>
        <end position="495"/>
    </location>
</feature>
<feature type="compositionally biased region" description="Low complexity" evidence="5">
    <location>
        <begin position="535"/>
        <end position="549"/>
    </location>
</feature>
<feature type="compositionally biased region" description="Basic and acidic residues" evidence="5">
    <location>
        <begin position="431"/>
        <end position="446"/>
    </location>
</feature>
<protein>
    <recommendedName>
        <fullName evidence="9">Duf803 domain membrane protein</fullName>
    </recommendedName>
</protein>
<dbReference type="PANTHER" id="PTHR12570">
    <property type="match status" value="1"/>
</dbReference>
<feature type="transmembrane region" description="Helical" evidence="6">
    <location>
        <begin position="104"/>
        <end position="125"/>
    </location>
</feature>
<evidence type="ECO:0000256" key="2">
    <source>
        <dbReference type="ARBA" id="ARBA00022692"/>
    </source>
</evidence>
<feature type="compositionally biased region" description="Polar residues" evidence="5">
    <location>
        <begin position="579"/>
        <end position="589"/>
    </location>
</feature>
<evidence type="ECO:0000313" key="8">
    <source>
        <dbReference type="Proteomes" id="UP000183809"/>
    </source>
</evidence>
<feature type="transmembrane region" description="Helical" evidence="6">
    <location>
        <begin position="269"/>
        <end position="290"/>
    </location>
</feature>
<dbReference type="GeneID" id="31019587"/>
<dbReference type="GO" id="GO:0015095">
    <property type="term" value="F:magnesium ion transmembrane transporter activity"/>
    <property type="evidence" value="ECO:0007669"/>
    <property type="project" value="InterPro"/>
</dbReference>
<sequence length="795" mass="84454">MDFAGDALLTGHQLYARSGVSTTDASEKPAVYKVVGIILALSSGLFIGVSFVVKKKGLLSANEKYSEEAGEGYGYLKNWMWWTGMTLMIIGEVCNFVAYAFVDAILVTPMGALSVVVTAILSAIFLKERLSFVGKVGCFNCIVGSVVIVVNAPEQSSVSTIQEMKKLVVTPGFLSYTGVVILVALFLAFWAAPRYAKKTMMIYISICSMIGGLSVVATQGLGSAILAQIRGVAQFNQWFLYIVLVFVIATLLTEIIYLNKALNIYNAALVTPTYYVFFTSATIVTSSILFQGFNGTGTSIATVVMGFLQICSGVVLLQLSKSAKDVPDAAVFQGDLDQVRTVAEQEEPEYEPRADTIRGGAAIIRTLSMARQRREAEEAKTLASVSMEPIGENESIEWDGLRRRKTVLSSGQPSIRRQKTVHPPLGMSHFPDSDSEHGANSDDDIHPGFLSRLSTRRKSKRRPSHSSTHPVPLESISVPSKTASMSSFNSRGLPPAPSSIIAQDFATEGDHPHVYGLPPGLRGGDGHNDDTSYHGPPGSSSSGVHWASSIDERVRTPGSNTLSPPPPPPHTSSASSGSNKRQFSFTNVFNPFARPDSAGSNRPMSARSGLSFAHRKPGHHPRHSNGGGGDTEEERLGLVKGGGQFDDSNDSPIDAPGKSPYYHHAQQAAAAAPGSKRLSADSDDAFYGRYGSPPTYGDLKESDLEDPDPGVLSDEERWTVPMPSAGGAGAPTSAPGGHNRNLTGGGLSSAPIDIRVPAPGVPQGAAGVGSSRGAYAHARSASESSDDFEAAIRKL</sequence>
<feature type="transmembrane region" description="Helical" evidence="6">
    <location>
        <begin position="132"/>
        <end position="153"/>
    </location>
</feature>
<feature type="compositionally biased region" description="Low complexity" evidence="5">
    <location>
        <begin position="756"/>
        <end position="769"/>
    </location>
</feature>
<dbReference type="PANTHER" id="PTHR12570:SF92">
    <property type="entry name" value="SPICHTHYIN, ISOFORM B"/>
    <property type="match status" value="1"/>
</dbReference>
<dbReference type="Proteomes" id="UP000183809">
    <property type="component" value="Unassembled WGS sequence"/>
</dbReference>
<dbReference type="Pfam" id="PF05653">
    <property type="entry name" value="Mg_trans_NIPA"/>
    <property type="match status" value="1"/>
</dbReference>
<evidence type="ECO:0000256" key="4">
    <source>
        <dbReference type="ARBA" id="ARBA00023136"/>
    </source>
</evidence>
<organism evidence="7 8">
    <name type="scientific">Diplodia corticola</name>
    <dbReference type="NCBI Taxonomy" id="236234"/>
    <lineage>
        <taxon>Eukaryota</taxon>
        <taxon>Fungi</taxon>
        <taxon>Dikarya</taxon>
        <taxon>Ascomycota</taxon>
        <taxon>Pezizomycotina</taxon>
        <taxon>Dothideomycetes</taxon>
        <taxon>Dothideomycetes incertae sedis</taxon>
        <taxon>Botryosphaeriales</taxon>
        <taxon>Botryosphaeriaceae</taxon>
        <taxon>Diplodia</taxon>
    </lineage>
</organism>
<accession>A0A1J9R9J5</accession>
<proteinExistence type="predicted"/>
<evidence type="ECO:0000256" key="6">
    <source>
        <dbReference type="SAM" id="Phobius"/>
    </source>
</evidence>
<dbReference type="EMBL" id="MNUE01000008">
    <property type="protein sequence ID" value="OJD37208.1"/>
    <property type="molecule type" value="Genomic_DNA"/>
</dbReference>
<reference evidence="7 8" key="1">
    <citation type="submission" date="2016-10" db="EMBL/GenBank/DDBJ databases">
        <title>Proteomics and genomics reveal pathogen-plant mechanisms compatible with a hemibiotrophic lifestyle of Diplodia corticola.</title>
        <authorList>
            <person name="Fernandes I."/>
            <person name="De Jonge R."/>
            <person name="Van De Peer Y."/>
            <person name="Devreese B."/>
            <person name="Alves A."/>
            <person name="Esteves A.C."/>
        </authorList>
    </citation>
    <scope>NUCLEOTIDE SEQUENCE [LARGE SCALE GENOMIC DNA]</scope>
    <source>
        <strain evidence="7 8">CBS 112549</strain>
    </source>
</reference>
<feature type="transmembrane region" description="Helical" evidence="6">
    <location>
        <begin position="30"/>
        <end position="53"/>
    </location>
</feature>
<comment type="subcellular location">
    <subcellularLocation>
        <location evidence="1">Membrane</location>
        <topology evidence="1">Multi-pass membrane protein</topology>
    </subcellularLocation>
</comment>
<evidence type="ECO:0000256" key="1">
    <source>
        <dbReference type="ARBA" id="ARBA00004141"/>
    </source>
</evidence>
<feature type="compositionally biased region" description="Low complexity" evidence="5">
    <location>
        <begin position="721"/>
        <end position="737"/>
    </location>
</feature>
<dbReference type="SUPFAM" id="SSF103481">
    <property type="entry name" value="Multidrug resistance efflux transporter EmrE"/>
    <property type="match status" value="1"/>
</dbReference>
<comment type="caution">
    <text evidence="7">The sequence shown here is derived from an EMBL/GenBank/DDBJ whole genome shotgun (WGS) entry which is preliminary data.</text>
</comment>
<dbReference type="InterPro" id="IPR008521">
    <property type="entry name" value="Mg_trans_NIPA"/>
</dbReference>
<feature type="transmembrane region" description="Helical" evidence="6">
    <location>
        <begin position="202"/>
        <end position="226"/>
    </location>
</feature>
<evidence type="ECO:0000256" key="3">
    <source>
        <dbReference type="ARBA" id="ARBA00022989"/>
    </source>
</evidence>
<dbReference type="GO" id="GO:0016020">
    <property type="term" value="C:membrane"/>
    <property type="evidence" value="ECO:0007669"/>
    <property type="project" value="UniProtKB-SubCell"/>
</dbReference>
<feature type="region of interest" description="Disordered" evidence="5">
    <location>
        <begin position="509"/>
        <end position="795"/>
    </location>
</feature>
<evidence type="ECO:0000313" key="7">
    <source>
        <dbReference type="EMBL" id="OJD37208.1"/>
    </source>
</evidence>
<keyword evidence="2 6" id="KW-0812">Transmembrane</keyword>